<feature type="signal peptide" evidence="1">
    <location>
        <begin position="1"/>
        <end position="18"/>
    </location>
</feature>
<dbReference type="Gene3D" id="2.40.10.10">
    <property type="entry name" value="Trypsin-like serine proteases"/>
    <property type="match status" value="2"/>
</dbReference>
<dbReference type="PANTHER" id="PTHR24258">
    <property type="entry name" value="SERINE PROTEASE-RELATED"/>
    <property type="match status" value="1"/>
</dbReference>
<proteinExistence type="predicted"/>
<protein>
    <submittedName>
        <fullName evidence="4">Trypsin-3-like isoform X2</fullName>
    </submittedName>
</protein>
<dbReference type="CDD" id="cd00190">
    <property type="entry name" value="Tryp_SPc"/>
    <property type="match status" value="1"/>
</dbReference>
<dbReference type="Proteomes" id="UP000695000">
    <property type="component" value="Unplaced"/>
</dbReference>
<dbReference type="PROSITE" id="PS50240">
    <property type="entry name" value="TRYPSIN_DOM"/>
    <property type="match status" value="1"/>
</dbReference>
<dbReference type="InterPro" id="IPR043504">
    <property type="entry name" value="Peptidase_S1_PA_chymotrypsin"/>
</dbReference>
<name>A0ABM1N8N0_NICVS</name>
<dbReference type="InterPro" id="IPR001314">
    <property type="entry name" value="Peptidase_S1A"/>
</dbReference>
<keyword evidence="1" id="KW-0732">Signal</keyword>
<dbReference type="RefSeq" id="XP_017783180.1">
    <property type="nucleotide sequence ID" value="XM_017927691.1"/>
</dbReference>
<accession>A0ABM1N8N0</accession>
<evidence type="ECO:0000256" key="1">
    <source>
        <dbReference type="SAM" id="SignalP"/>
    </source>
</evidence>
<evidence type="ECO:0000313" key="3">
    <source>
        <dbReference type="Proteomes" id="UP000695000"/>
    </source>
</evidence>
<feature type="chain" id="PRO_5045590379" evidence="1">
    <location>
        <begin position="19"/>
        <end position="363"/>
    </location>
</feature>
<dbReference type="InterPro" id="IPR001254">
    <property type="entry name" value="Trypsin_dom"/>
</dbReference>
<evidence type="ECO:0000259" key="2">
    <source>
        <dbReference type="PROSITE" id="PS50240"/>
    </source>
</evidence>
<dbReference type="Pfam" id="PF18322">
    <property type="entry name" value="CLIP_1"/>
    <property type="match status" value="1"/>
</dbReference>
<reference evidence="4" key="1">
    <citation type="submission" date="2025-08" db="UniProtKB">
        <authorList>
            <consortium name="RefSeq"/>
        </authorList>
    </citation>
    <scope>IDENTIFICATION</scope>
    <source>
        <tissue evidence="4">Whole Larva</tissue>
    </source>
</reference>
<gene>
    <name evidence="4" type="primary">LOC108567310</name>
</gene>
<evidence type="ECO:0000313" key="4">
    <source>
        <dbReference type="RefSeq" id="XP_017783180.1"/>
    </source>
</evidence>
<dbReference type="InterPro" id="IPR018114">
    <property type="entry name" value="TRYPSIN_HIS"/>
</dbReference>
<keyword evidence="3" id="KW-1185">Reference proteome</keyword>
<dbReference type="PRINTS" id="PR00722">
    <property type="entry name" value="CHYMOTRYPSIN"/>
</dbReference>
<dbReference type="PROSITE" id="PS00134">
    <property type="entry name" value="TRYPSIN_HIS"/>
    <property type="match status" value="1"/>
</dbReference>
<dbReference type="InterPro" id="IPR009003">
    <property type="entry name" value="Peptidase_S1_PA"/>
</dbReference>
<dbReference type="Pfam" id="PF00089">
    <property type="entry name" value="Trypsin"/>
    <property type="match status" value="1"/>
</dbReference>
<dbReference type="SUPFAM" id="SSF50494">
    <property type="entry name" value="Trypsin-like serine proteases"/>
    <property type="match status" value="1"/>
</dbReference>
<dbReference type="InterPro" id="IPR041515">
    <property type="entry name" value="PPAF-2-like_Clip"/>
</dbReference>
<dbReference type="PANTHER" id="PTHR24258:SF129">
    <property type="entry name" value="LP15124P-RELATED"/>
    <property type="match status" value="1"/>
</dbReference>
<sequence length="363" mass="40945">MFIWRLFILFTTQYFAKCCDSYSSFLQTTTFSDSFVEVKNYNNCMCVPYWQCKEDFSGLVEEDGSDILDIRKETDLSASCTGDFDVCCKVECGRLNNGLKYASPKFRILEGGGSVAEFAEFPWMLGLLQNRAYVCGASLIHPQVAITAAHCVSNLGKFKVRAGEWNWASNNEPIPHQDRFTKRIIIHPHYDPSSLRNDIAILILDNPLKLTENVGVVCLPPYAKRMKTRRRCTASGWGKNSHTVGTYQSTLKKVDLPIMPIENCLHSLRRARLGASFNLHSSFICAGGEMHKDTCKGDGGSPLICPVNDDFDRYEQTGIVSWGLTCGIQNTPGVYVNVALFTDWIDEELNYYNFDTQIYKISE</sequence>
<organism evidence="3 4">
    <name type="scientific">Nicrophorus vespilloides</name>
    <name type="common">Boreal carrion beetle</name>
    <dbReference type="NCBI Taxonomy" id="110193"/>
    <lineage>
        <taxon>Eukaryota</taxon>
        <taxon>Metazoa</taxon>
        <taxon>Ecdysozoa</taxon>
        <taxon>Arthropoda</taxon>
        <taxon>Hexapoda</taxon>
        <taxon>Insecta</taxon>
        <taxon>Pterygota</taxon>
        <taxon>Neoptera</taxon>
        <taxon>Endopterygota</taxon>
        <taxon>Coleoptera</taxon>
        <taxon>Polyphaga</taxon>
        <taxon>Staphyliniformia</taxon>
        <taxon>Silphidae</taxon>
        <taxon>Nicrophorinae</taxon>
        <taxon>Nicrophorus</taxon>
    </lineage>
</organism>
<feature type="domain" description="Peptidase S1" evidence="2">
    <location>
        <begin position="109"/>
        <end position="350"/>
    </location>
</feature>
<dbReference type="GeneID" id="108567310"/>
<dbReference type="SMART" id="SM00020">
    <property type="entry name" value="Tryp_SPc"/>
    <property type="match status" value="1"/>
</dbReference>